<sequence length="252" mass="28493">MDLNRWHRWLYVAWFNFVVTYRNTTLGPFWLLAGPALFVVVLGGLYSHVNTVDPNVFIPYLAVGVILWTLIGGFVTKSTTVYQRNRAQILQGSMTLIEITVVDVISILLQFLHQLLIVVVVFLVYSHQLSIYAFVSLIGIGILVANGIWLSIVFGIIGARYRDLHQVISAIMRVAFLATPIIWMATSGRGQALGIYLLFNPFYHFLEIVRAPLLGMPISITTWIFVLSVTIGGFVLANQMHRRYARLVPLWV</sequence>
<dbReference type="GO" id="GO:0140359">
    <property type="term" value="F:ABC-type transporter activity"/>
    <property type="evidence" value="ECO:0007669"/>
    <property type="project" value="InterPro"/>
</dbReference>
<keyword evidence="5 9" id="KW-0812">Transmembrane</keyword>
<feature type="transmembrane region" description="Helical" evidence="9">
    <location>
        <begin position="96"/>
        <end position="125"/>
    </location>
</feature>
<evidence type="ECO:0000256" key="3">
    <source>
        <dbReference type="ARBA" id="ARBA00022448"/>
    </source>
</evidence>
<keyword evidence="6 9" id="KW-1133">Transmembrane helix</keyword>
<evidence type="ECO:0000313" key="11">
    <source>
        <dbReference type="EMBL" id="ODR95877.1"/>
    </source>
</evidence>
<accession>A0A1E3VQR3</accession>
<evidence type="ECO:0000256" key="9">
    <source>
        <dbReference type="SAM" id="Phobius"/>
    </source>
</evidence>
<dbReference type="STRING" id="1774970.AUC70_03195"/>
<comment type="similarity">
    <text evidence="2">Belongs to the ABC-2 integral membrane protein family.</text>
</comment>
<keyword evidence="7" id="KW-0625">Polysaccharide transport</keyword>
<keyword evidence="8 9" id="KW-0472">Membrane</keyword>
<evidence type="ECO:0000256" key="7">
    <source>
        <dbReference type="ARBA" id="ARBA00023047"/>
    </source>
</evidence>
<feature type="transmembrane region" description="Helical" evidence="9">
    <location>
        <begin position="170"/>
        <end position="198"/>
    </location>
</feature>
<keyword evidence="7" id="KW-0762">Sugar transport</keyword>
<keyword evidence="12" id="KW-1185">Reference proteome</keyword>
<proteinExistence type="inferred from homology"/>
<dbReference type="PANTHER" id="PTHR30413:SF10">
    <property type="entry name" value="CAPSULE POLYSACCHARIDE EXPORT INNER-MEMBRANE PROTEIN CTRC"/>
    <property type="match status" value="1"/>
</dbReference>
<organism evidence="11 12">
    <name type="scientific">Methyloceanibacter stevinii</name>
    <dbReference type="NCBI Taxonomy" id="1774970"/>
    <lineage>
        <taxon>Bacteria</taxon>
        <taxon>Pseudomonadati</taxon>
        <taxon>Pseudomonadota</taxon>
        <taxon>Alphaproteobacteria</taxon>
        <taxon>Hyphomicrobiales</taxon>
        <taxon>Hyphomicrobiaceae</taxon>
        <taxon>Methyloceanibacter</taxon>
    </lineage>
</organism>
<dbReference type="GO" id="GO:0015774">
    <property type="term" value="P:polysaccharide transport"/>
    <property type="evidence" value="ECO:0007669"/>
    <property type="project" value="UniProtKB-KW"/>
</dbReference>
<feature type="transmembrane region" description="Helical" evidence="9">
    <location>
        <begin position="29"/>
        <end position="49"/>
    </location>
</feature>
<dbReference type="Proteomes" id="UP000094172">
    <property type="component" value="Unassembled WGS sequence"/>
</dbReference>
<feature type="transmembrane region" description="Helical" evidence="9">
    <location>
        <begin position="218"/>
        <end position="237"/>
    </location>
</feature>
<gene>
    <name evidence="11" type="ORF">AUC70_03195</name>
</gene>
<dbReference type="InterPro" id="IPR013525">
    <property type="entry name" value="ABC2_TM"/>
</dbReference>
<comment type="subcellular location">
    <subcellularLocation>
        <location evidence="1">Cell membrane</location>
        <topology evidence="1">Multi-pass membrane protein</topology>
    </subcellularLocation>
</comment>
<dbReference type="AlphaFoldDB" id="A0A1E3VQR3"/>
<dbReference type="GO" id="GO:0015920">
    <property type="term" value="P:lipopolysaccharide transport"/>
    <property type="evidence" value="ECO:0007669"/>
    <property type="project" value="TreeGrafter"/>
</dbReference>
<protein>
    <recommendedName>
        <fullName evidence="10">ABC-2 type transporter transmembrane domain-containing protein</fullName>
    </recommendedName>
</protein>
<evidence type="ECO:0000259" key="10">
    <source>
        <dbReference type="Pfam" id="PF01061"/>
    </source>
</evidence>
<keyword evidence="4" id="KW-1003">Cell membrane</keyword>
<name>A0A1E3VQR3_9HYPH</name>
<reference evidence="11 12" key="1">
    <citation type="journal article" date="2016" name="Environ. Microbiol.">
        <title>New Methyloceanibacter diversity from North Sea sediments includes methanotroph containing solely the soluble methane monooxygenase.</title>
        <authorList>
            <person name="Vekeman B."/>
            <person name="Kerckhof F.M."/>
            <person name="Cremers G."/>
            <person name="de Vos P."/>
            <person name="Vandamme P."/>
            <person name="Boon N."/>
            <person name="Op den Camp H.J."/>
            <person name="Heylen K."/>
        </authorList>
    </citation>
    <scope>NUCLEOTIDE SEQUENCE [LARGE SCALE GENOMIC DNA]</scope>
    <source>
        <strain evidence="11 12">R-67176</strain>
    </source>
</reference>
<evidence type="ECO:0000256" key="5">
    <source>
        <dbReference type="ARBA" id="ARBA00022692"/>
    </source>
</evidence>
<dbReference type="PANTHER" id="PTHR30413">
    <property type="entry name" value="INNER MEMBRANE TRANSPORT PERMEASE"/>
    <property type="match status" value="1"/>
</dbReference>
<evidence type="ECO:0000313" key="12">
    <source>
        <dbReference type="Proteomes" id="UP000094172"/>
    </source>
</evidence>
<dbReference type="EMBL" id="LPWE01000010">
    <property type="protein sequence ID" value="ODR95877.1"/>
    <property type="molecule type" value="Genomic_DNA"/>
</dbReference>
<evidence type="ECO:0000256" key="6">
    <source>
        <dbReference type="ARBA" id="ARBA00022989"/>
    </source>
</evidence>
<evidence type="ECO:0000256" key="8">
    <source>
        <dbReference type="ARBA" id="ARBA00023136"/>
    </source>
</evidence>
<feature type="transmembrane region" description="Helical" evidence="9">
    <location>
        <begin position="131"/>
        <end position="158"/>
    </location>
</feature>
<dbReference type="GO" id="GO:0005886">
    <property type="term" value="C:plasma membrane"/>
    <property type="evidence" value="ECO:0007669"/>
    <property type="project" value="UniProtKB-SubCell"/>
</dbReference>
<evidence type="ECO:0000256" key="2">
    <source>
        <dbReference type="ARBA" id="ARBA00007783"/>
    </source>
</evidence>
<evidence type="ECO:0000256" key="4">
    <source>
        <dbReference type="ARBA" id="ARBA00022475"/>
    </source>
</evidence>
<keyword evidence="3" id="KW-0813">Transport</keyword>
<comment type="caution">
    <text evidence="11">The sequence shown here is derived from an EMBL/GenBank/DDBJ whole genome shotgun (WGS) entry which is preliminary data.</text>
</comment>
<feature type="domain" description="ABC-2 type transporter transmembrane" evidence="10">
    <location>
        <begin position="10"/>
        <end position="212"/>
    </location>
</feature>
<dbReference type="Pfam" id="PF01061">
    <property type="entry name" value="ABC2_membrane"/>
    <property type="match status" value="1"/>
</dbReference>
<evidence type="ECO:0000256" key="1">
    <source>
        <dbReference type="ARBA" id="ARBA00004651"/>
    </source>
</evidence>
<feature type="transmembrane region" description="Helical" evidence="9">
    <location>
        <begin position="55"/>
        <end position="75"/>
    </location>
</feature>